<comment type="caution">
    <text evidence="1">The sequence shown here is derived from an EMBL/GenBank/DDBJ whole genome shotgun (WGS) entry which is preliminary data.</text>
</comment>
<sequence>MRATRRYRRAALLWVLAFLGVLVIAVAVVTTVNARGYGPEQAVRAYLSALRDGDGAGALGMLGAAVPPGDPTLLTGDPLRRSVESLSDVELSVTSRTGDDATVTARYRLDGRTDSTAFPVRRTGSSWIFFDRWELAGSTLPRTTVSFPGQDRARVNGAIVAAPGGRATLLSFAPARVTAGWSGKLMQAPERGTSVTGLDDNRSVALQARPTTAMVTAVRDQLRRVLDRCAGQRVLAPAGCPFYHFSDKAITGPVTWRITRYPEPTIAFRAGAWRVQPLTGRAELTTRETDLFSGVETELRAAQDFSFTAELEVTGDVVTVRPRVAGPETTG</sequence>
<reference evidence="1 2" key="1">
    <citation type="submission" date="2016-12" db="EMBL/GenBank/DDBJ databases">
        <title>Draft genome of Tersicoccus phoenicis 1P05MA.</title>
        <authorList>
            <person name="Nakajima Y."/>
            <person name="Yoshizawa S."/>
            <person name="Nakamura K."/>
            <person name="Ogura Y."/>
            <person name="Hayashi T."/>
            <person name="Kogure K."/>
        </authorList>
    </citation>
    <scope>NUCLEOTIDE SEQUENCE [LARGE SCALE GENOMIC DNA]</scope>
    <source>
        <strain evidence="1 2">1p05MA</strain>
    </source>
</reference>
<dbReference type="Proteomes" id="UP000187085">
    <property type="component" value="Unassembled WGS sequence"/>
</dbReference>
<dbReference type="OrthoDB" id="3818356at2"/>
<protein>
    <submittedName>
        <fullName evidence="1">Uncharacterized protein</fullName>
    </submittedName>
</protein>
<dbReference type="EMBL" id="MRDE01000016">
    <property type="protein sequence ID" value="OMH27624.1"/>
    <property type="molecule type" value="Genomic_DNA"/>
</dbReference>
<dbReference type="RefSeq" id="WP_076701738.1">
    <property type="nucleotide sequence ID" value="NZ_MRDE01000016.1"/>
</dbReference>
<dbReference type="STRING" id="554083.BKD30_02950"/>
<evidence type="ECO:0000313" key="1">
    <source>
        <dbReference type="EMBL" id="OMH27624.1"/>
    </source>
</evidence>
<accession>A0A1R1LJB9</accession>
<evidence type="ECO:0000313" key="2">
    <source>
        <dbReference type="Proteomes" id="UP000187085"/>
    </source>
</evidence>
<organism evidence="1 2">
    <name type="scientific">Tersicoccus phoenicis</name>
    <dbReference type="NCBI Taxonomy" id="554083"/>
    <lineage>
        <taxon>Bacteria</taxon>
        <taxon>Bacillati</taxon>
        <taxon>Actinomycetota</taxon>
        <taxon>Actinomycetes</taxon>
        <taxon>Micrococcales</taxon>
        <taxon>Micrococcaceae</taxon>
        <taxon>Tersicoccus</taxon>
    </lineage>
</organism>
<gene>
    <name evidence="1" type="ORF">BKD30_02950</name>
</gene>
<proteinExistence type="predicted"/>
<name>A0A1R1LJB9_9MICC</name>
<keyword evidence="2" id="KW-1185">Reference proteome</keyword>
<dbReference type="AlphaFoldDB" id="A0A1R1LJB9"/>